<evidence type="ECO:0000313" key="3">
    <source>
        <dbReference type="Proteomes" id="UP000182658"/>
    </source>
</evidence>
<sequence length="525" mass="57616">MSPADETREQIQKVLQPYVLPREEVAYRRRILAAHLESCVGDSSLSSPLALVQPSRAVSTPAEARGLHREYLKALNANISARAEYDKVQAEISRDSKSVSGAAGARTAPKPATSNPLEEHLVKIKLQRKQERLRTVEKHIGLLNQRPAASATFMDPEEMFKDTRLLPDVPRKLVEGLALGEATGKAGLTDLIDKLEKQVLRAKFLLKSEEKLLDTVKGRSTVRPENITEHAKLTALNATRTELINWMEAELSKVPGDEPDGEEDENHGATTQATADSGQTDEQLAGIRSKYAQYLAARKSLLQLVAQQPQPAMLPKTNSDAQQERETPAPPPVTYLLTPYLERLLSLSREQKSLITQKSHLNITIAKQLKETVQTLDHLAEESNLLPRHPIPGTSRRKLGFGDALGNSETLNSSSRVKPWVYAADSAKIATLEAVAEKIEEGQVALEGSMRAIQEIEQLLGRNPAGEGAEKADVTDDDIWLTEDKPSARAGPARKHARKESKAGNATDLWAFLDGSLGLLKANDE</sequence>
<gene>
    <name evidence="2" type="ORF">CONLIGDRAFT_608580</name>
</gene>
<dbReference type="STRING" id="1408157.A0A1J7J6G1"/>
<evidence type="ECO:0000256" key="1">
    <source>
        <dbReference type="SAM" id="MobiDB-lite"/>
    </source>
</evidence>
<feature type="compositionally biased region" description="Polar residues" evidence="1">
    <location>
        <begin position="268"/>
        <end position="281"/>
    </location>
</feature>
<dbReference type="Proteomes" id="UP000182658">
    <property type="component" value="Unassembled WGS sequence"/>
</dbReference>
<name>A0A1J7J6G1_9PEZI</name>
<dbReference type="InParanoid" id="A0A1J7J6G1"/>
<feature type="region of interest" description="Disordered" evidence="1">
    <location>
        <begin position="311"/>
        <end position="334"/>
    </location>
</feature>
<feature type="region of interest" description="Disordered" evidence="1">
    <location>
        <begin position="253"/>
        <end position="281"/>
    </location>
</feature>
<accession>A0A1J7J6G1</accession>
<dbReference type="OrthoDB" id="5402392at2759"/>
<organism evidence="2 3">
    <name type="scientific">Coniochaeta ligniaria NRRL 30616</name>
    <dbReference type="NCBI Taxonomy" id="1408157"/>
    <lineage>
        <taxon>Eukaryota</taxon>
        <taxon>Fungi</taxon>
        <taxon>Dikarya</taxon>
        <taxon>Ascomycota</taxon>
        <taxon>Pezizomycotina</taxon>
        <taxon>Sordariomycetes</taxon>
        <taxon>Sordariomycetidae</taxon>
        <taxon>Coniochaetales</taxon>
        <taxon>Coniochaetaceae</taxon>
        <taxon>Coniochaeta</taxon>
    </lineage>
</organism>
<proteinExistence type="predicted"/>
<keyword evidence="3" id="KW-1185">Reference proteome</keyword>
<dbReference type="EMBL" id="KV875093">
    <property type="protein sequence ID" value="OIW35366.1"/>
    <property type="molecule type" value="Genomic_DNA"/>
</dbReference>
<feature type="region of interest" description="Disordered" evidence="1">
    <location>
        <begin position="481"/>
        <end position="503"/>
    </location>
</feature>
<feature type="region of interest" description="Disordered" evidence="1">
    <location>
        <begin position="93"/>
        <end position="114"/>
    </location>
</feature>
<protein>
    <submittedName>
        <fullName evidence="2">Uncharacterized protein</fullName>
    </submittedName>
</protein>
<evidence type="ECO:0000313" key="2">
    <source>
        <dbReference type="EMBL" id="OIW35366.1"/>
    </source>
</evidence>
<dbReference type="AlphaFoldDB" id="A0A1J7J6G1"/>
<reference evidence="2 3" key="1">
    <citation type="submission" date="2016-10" db="EMBL/GenBank/DDBJ databases">
        <title>Draft genome sequence of Coniochaeta ligniaria NRRL30616, a lignocellulolytic fungus for bioabatement of inhibitors in plant biomass hydrolysates.</title>
        <authorList>
            <consortium name="DOE Joint Genome Institute"/>
            <person name="Jimenez D.J."/>
            <person name="Hector R.E."/>
            <person name="Riley R."/>
            <person name="Sun H."/>
            <person name="Grigoriev I.V."/>
            <person name="Van Elsas J.D."/>
            <person name="Nichols N.N."/>
        </authorList>
    </citation>
    <scope>NUCLEOTIDE SEQUENCE [LARGE SCALE GENOMIC DNA]</scope>
    <source>
        <strain evidence="2 3">NRRL 30616</strain>
    </source>
</reference>